<sequence length="291" mass="30579">MKKLFIIGCGYIGRRVARLARDAGYGTTCLVRSAEHGEALEQSGFGTMVATLDDPAGIRLPDATAGGVVLYCVPPPGGGLFDTRARNFCATLAASPPAKIVYLGATSVYSETNGGVVTESSPTAPASAMGKRRLDAEATFRAFGAAHGTAVVILRISGIYGPGRLPLMQISQGQPLLKEEESGPSNRIHADDLAQVCLAAVEKGENGAIFNVSDGHPTSMTSYFNAAADALGMPRQPQVTLDEARQVMSPLMFSYVSESRVVDNSLLLKKLGVRLRYPTMDQGLVASVEAA</sequence>
<dbReference type="InterPro" id="IPR051783">
    <property type="entry name" value="NAD(P)-dependent_oxidoreduct"/>
</dbReference>
<name>A0A5A9XED1_9BACT</name>
<feature type="domain" description="NAD-dependent epimerase/dehydratase" evidence="1">
    <location>
        <begin position="87"/>
        <end position="212"/>
    </location>
</feature>
<dbReference type="GO" id="GO:0004029">
    <property type="term" value="F:aldehyde dehydrogenase (NAD+) activity"/>
    <property type="evidence" value="ECO:0007669"/>
    <property type="project" value="TreeGrafter"/>
</dbReference>
<dbReference type="AlphaFoldDB" id="A0A5A9XED1"/>
<dbReference type="PANTHER" id="PTHR48079">
    <property type="entry name" value="PROTEIN YEEZ"/>
    <property type="match status" value="1"/>
</dbReference>
<dbReference type="PANTHER" id="PTHR48079:SF6">
    <property type="entry name" value="NAD(P)-BINDING DOMAIN-CONTAINING PROTEIN-RELATED"/>
    <property type="match status" value="1"/>
</dbReference>
<reference evidence="2 3" key="1">
    <citation type="submission" date="2019-04" db="EMBL/GenBank/DDBJ databases">
        <title>Geobacter ruber sp. nov., ferric-reducing bacteria isolated from paddy soil.</title>
        <authorList>
            <person name="Xu Z."/>
            <person name="Masuda Y."/>
            <person name="Itoh H."/>
            <person name="Senoo K."/>
        </authorList>
    </citation>
    <scope>NUCLEOTIDE SEQUENCE [LARGE SCALE GENOMIC DNA]</scope>
    <source>
        <strain evidence="2 3">Red88</strain>
    </source>
</reference>
<dbReference type="InterPro" id="IPR001509">
    <property type="entry name" value="Epimerase_deHydtase"/>
</dbReference>
<organism evidence="2 3">
    <name type="scientific">Oryzomonas rubra</name>
    <dbReference type="NCBI Taxonomy" id="2509454"/>
    <lineage>
        <taxon>Bacteria</taxon>
        <taxon>Pseudomonadati</taxon>
        <taxon>Thermodesulfobacteriota</taxon>
        <taxon>Desulfuromonadia</taxon>
        <taxon>Geobacterales</taxon>
        <taxon>Geobacteraceae</taxon>
        <taxon>Oryzomonas</taxon>
    </lineage>
</organism>
<comment type="caution">
    <text evidence="2">The sequence shown here is derived from an EMBL/GenBank/DDBJ whole genome shotgun (WGS) entry which is preliminary data.</text>
</comment>
<dbReference type="RefSeq" id="WP_149307634.1">
    <property type="nucleotide sequence ID" value="NZ_SRSD01000006.1"/>
</dbReference>
<evidence type="ECO:0000313" key="3">
    <source>
        <dbReference type="Proteomes" id="UP000324298"/>
    </source>
</evidence>
<dbReference type="CDD" id="cd05266">
    <property type="entry name" value="SDR_a4"/>
    <property type="match status" value="1"/>
</dbReference>
<gene>
    <name evidence="2" type="ORF">ET418_10825</name>
</gene>
<proteinExistence type="predicted"/>
<dbReference type="OrthoDB" id="9808276at2"/>
<keyword evidence="3" id="KW-1185">Reference proteome</keyword>
<dbReference type="SUPFAM" id="SSF51735">
    <property type="entry name" value="NAD(P)-binding Rossmann-fold domains"/>
    <property type="match status" value="1"/>
</dbReference>
<evidence type="ECO:0000313" key="2">
    <source>
        <dbReference type="EMBL" id="KAA0891270.1"/>
    </source>
</evidence>
<dbReference type="Gene3D" id="3.40.50.720">
    <property type="entry name" value="NAD(P)-binding Rossmann-like Domain"/>
    <property type="match status" value="1"/>
</dbReference>
<accession>A0A5A9XED1</accession>
<evidence type="ECO:0000259" key="1">
    <source>
        <dbReference type="Pfam" id="PF01370"/>
    </source>
</evidence>
<protein>
    <submittedName>
        <fullName evidence="2">SDR family oxidoreductase</fullName>
    </submittedName>
</protein>
<dbReference type="EMBL" id="SRSD01000006">
    <property type="protein sequence ID" value="KAA0891270.1"/>
    <property type="molecule type" value="Genomic_DNA"/>
</dbReference>
<dbReference type="GO" id="GO:0005737">
    <property type="term" value="C:cytoplasm"/>
    <property type="evidence" value="ECO:0007669"/>
    <property type="project" value="TreeGrafter"/>
</dbReference>
<dbReference type="InterPro" id="IPR036291">
    <property type="entry name" value="NAD(P)-bd_dom_sf"/>
</dbReference>
<dbReference type="Proteomes" id="UP000324298">
    <property type="component" value="Unassembled WGS sequence"/>
</dbReference>
<dbReference type="Pfam" id="PF01370">
    <property type="entry name" value="Epimerase"/>
    <property type="match status" value="1"/>
</dbReference>